<evidence type="ECO:0000313" key="2">
    <source>
        <dbReference type="Proteomes" id="UP000789702"/>
    </source>
</evidence>
<proteinExistence type="predicted"/>
<dbReference type="Proteomes" id="UP000789702">
    <property type="component" value="Unassembled WGS sequence"/>
</dbReference>
<sequence>LQEVEDYVIANANSINHSVEDILEIFKKEMILKLNDYILYKTVQDKALNIYKNLSSGINNDKINTDGKHKLSINESINGR</sequence>
<keyword evidence="2" id="KW-1185">Reference proteome</keyword>
<name>A0ACA9PAW1_9GLOM</name>
<protein>
    <submittedName>
        <fullName evidence="1">586_t:CDS:1</fullName>
    </submittedName>
</protein>
<feature type="non-terminal residue" evidence="1">
    <location>
        <position position="80"/>
    </location>
</feature>
<feature type="non-terminal residue" evidence="1">
    <location>
        <position position="1"/>
    </location>
</feature>
<gene>
    <name evidence="1" type="ORF">DHETER_LOCUS11542</name>
</gene>
<comment type="caution">
    <text evidence="1">The sequence shown here is derived from an EMBL/GenBank/DDBJ whole genome shotgun (WGS) entry which is preliminary data.</text>
</comment>
<reference evidence="1" key="1">
    <citation type="submission" date="2021-06" db="EMBL/GenBank/DDBJ databases">
        <authorList>
            <person name="Kallberg Y."/>
            <person name="Tangrot J."/>
            <person name="Rosling A."/>
        </authorList>
    </citation>
    <scope>NUCLEOTIDE SEQUENCE</scope>
    <source>
        <strain evidence="1">IL203A</strain>
    </source>
</reference>
<organism evidence="1 2">
    <name type="scientific">Dentiscutata heterogama</name>
    <dbReference type="NCBI Taxonomy" id="1316150"/>
    <lineage>
        <taxon>Eukaryota</taxon>
        <taxon>Fungi</taxon>
        <taxon>Fungi incertae sedis</taxon>
        <taxon>Mucoromycota</taxon>
        <taxon>Glomeromycotina</taxon>
        <taxon>Glomeromycetes</taxon>
        <taxon>Diversisporales</taxon>
        <taxon>Gigasporaceae</taxon>
        <taxon>Dentiscutata</taxon>
    </lineage>
</organism>
<dbReference type="EMBL" id="CAJVPU010025573">
    <property type="protein sequence ID" value="CAG8696655.1"/>
    <property type="molecule type" value="Genomic_DNA"/>
</dbReference>
<accession>A0ACA9PAW1</accession>
<evidence type="ECO:0000313" key="1">
    <source>
        <dbReference type="EMBL" id="CAG8696655.1"/>
    </source>
</evidence>